<accession>A0A0E3ZL92</accession>
<keyword evidence="1" id="KW-0472">Membrane</keyword>
<dbReference type="PATRIC" id="fig|576611.7.peg.924"/>
<sequence>MDNFGPVILIEVILMFGGVLLFAWWQLRDLRKEREKNQKKKEQET</sequence>
<evidence type="ECO:0000313" key="2">
    <source>
        <dbReference type="EMBL" id="AKD25241.1"/>
    </source>
</evidence>
<dbReference type="HOGENOM" id="CLU_3203332_0_0_4"/>
<dbReference type="EMBL" id="CP007501">
    <property type="protein sequence ID" value="AKD25241.1"/>
    <property type="molecule type" value="Genomic_DNA"/>
</dbReference>
<protein>
    <submittedName>
        <fullName evidence="2">Uncharacterized protein</fullName>
    </submittedName>
</protein>
<keyword evidence="3" id="KW-1185">Reference proteome</keyword>
<dbReference type="STRING" id="1835254.CL55_00009080"/>
<organism evidence="2 3">
    <name type="scientific">Polynucleobacter duraquae</name>
    <dbReference type="NCBI Taxonomy" id="1835254"/>
    <lineage>
        <taxon>Bacteria</taxon>
        <taxon>Pseudomonadati</taxon>
        <taxon>Pseudomonadota</taxon>
        <taxon>Betaproteobacteria</taxon>
        <taxon>Burkholderiales</taxon>
        <taxon>Burkholderiaceae</taxon>
        <taxon>Polynucleobacter</taxon>
    </lineage>
</organism>
<gene>
    <name evidence="2" type="ORF">CL55_00009080</name>
</gene>
<dbReference type="AlphaFoldDB" id="A0A0E3ZL92"/>
<dbReference type="Proteomes" id="UP000061135">
    <property type="component" value="Chromosome"/>
</dbReference>
<dbReference type="RefSeq" id="WP_156156269.1">
    <property type="nucleotide sequence ID" value="NZ_CP007501.1"/>
</dbReference>
<dbReference type="KEGG" id="pdq:CL55_00009080"/>
<name>A0A0E3ZL92_9BURK</name>
<dbReference type="OrthoDB" id="9973219at2"/>
<evidence type="ECO:0000256" key="1">
    <source>
        <dbReference type="SAM" id="Phobius"/>
    </source>
</evidence>
<keyword evidence="1" id="KW-1133">Transmembrane helix</keyword>
<keyword evidence="1" id="KW-0812">Transmembrane</keyword>
<reference evidence="2 3" key="1">
    <citation type="submission" date="2014-03" db="EMBL/GenBank/DDBJ databases">
        <title>Genome of Polynucleobacter strain MWH-MoK4.</title>
        <authorList>
            <person name="Hahn M.W."/>
        </authorList>
    </citation>
    <scope>NUCLEOTIDE SEQUENCE [LARGE SCALE GENOMIC DNA]</scope>
    <source>
        <strain evidence="2 3">MWH-MoK4</strain>
    </source>
</reference>
<proteinExistence type="predicted"/>
<feature type="transmembrane region" description="Helical" evidence="1">
    <location>
        <begin position="6"/>
        <end position="27"/>
    </location>
</feature>
<evidence type="ECO:0000313" key="3">
    <source>
        <dbReference type="Proteomes" id="UP000061135"/>
    </source>
</evidence>